<keyword evidence="6 8" id="KW-0472">Membrane</keyword>
<gene>
    <name evidence="8" type="primary">mntP</name>
    <name evidence="9" type="ORF">CYL18_05755</name>
</gene>
<feature type="transmembrane region" description="Helical" evidence="8">
    <location>
        <begin position="40"/>
        <end position="65"/>
    </location>
</feature>
<comment type="similarity">
    <text evidence="8">Belongs to the MntP (TC 9.B.29) family.</text>
</comment>
<name>A0A2S7N2A4_9BACI</name>
<feature type="transmembrane region" description="Helical" evidence="8">
    <location>
        <begin position="71"/>
        <end position="90"/>
    </location>
</feature>
<evidence type="ECO:0000313" key="9">
    <source>
        <dbReference type="EMBL" id="PQD96105.1"/>
    </source>
</evidence>
<evidence type="ECO:0000256" key="8">
    <source>
        <dbReference type="HAMAP-Rule" id="MF_01521"/>
    </source>
</evidence>
<dbReference type="Proteomes" id="UP000239663">
    <property type="component" value="Unassembled WGS sequence"/>
</dbReference>
<dbReference type="GO" id="GO:0005886">
    <property type="term" value="C:plasma membrane"/>
    <property type="evidence" value="ECO:0007669"/>
    <property type="project" value="UniProtKB-SubCell"/>
</dbReference>
<organism evidence="9 10">
    <name type="scientific">Pradoshia eiseniae</name>
    <dbReference type="NCBI Taxonomy" id="2064768"/>
    <lineage>
        <taxon>Bacteria</taxon>
        <taxon>Bacillati</taxon>
        <taxon>Bacillota</taxon>
        <taxon>Bacilli</taxon>
        <taxon>Bacillales</taxon>
        <taxon>Bacillaceae</taxon>
        <taxon>Pradoshia</taxon>
    </lineage>
</organism>
<dbReference type="PANTHER" id="PTHR35529">
    <property type="entry name" value="MANGANESE EFFLUX PUMP MNTP-RELATED"/>
    <property type="match status" value="1"/>
</dbReference>
<protein>
    <recommendedName>
        <fullName evidence="8">Putative manganese efflux pump MntP</fullName>
    </recommendedName>
</protein>
<keyword evidence="2 8" id="KW-1003">Cell membrane</keyword>
<proteinExistence type="inferred from homology"/>
<sequence>MDQHYVSELFTMIIMALALGMDAFSVGLGMGSFKLRLRTIALIGITVGIFHVWLPYLGILSGAFLTGKFGTFASFVGAVLLLFLGLQMLLSGLRGKEEAVIAPVGFGLLLFATSVSLDSFSVGLSLGMIGARAFIAIMCFGITACIMTIAGLLLGRKVHSFLGKYSFVIGGSILFAFGLKILMQLI</sequence>
<dbReference type="EMBL" id="PKOZ01000002">
    <property type="protein sequence ID" value="PQD96105.1"/>
    <property type="molecule type" value="Genomic_DNA"/>
</dbReference>
<evidence type="ECO:0000256" key="1">
    <source>
        <dbReference type="ARBA" id="ARBA00022448"/>
    </source>
</evidence>
<evidence type="ECO:0000256" key="7">
    <source>
        <dbReference type="ARBA" id="ARBA00023211"/>
    </source>
</evidence>
<keyword evidence="5 8" id="KW-0406">Ion transport</keyword>
<evidence type="ECO:0000256" key="4">
    <source>
        <dbReference type="ARBA" id="ARBA00022989"/>
    </source>
</evidence>
<keyword evidence="1 8" id="KW-0813">Transport</keyword>
<comment type="caution">
    <text evidence="9">The sequence shown here is derived from an EMBL/GenBank/DDBJ whole genome shotgun (WGS) entry which is preliminary data.</text>
</comment>
<dbReference type="GO" id="GO:0005384">
    <property type="term" value="F:manganese ion transmembrane transporter activity"/>
    <property type="evidence" value="ECO:0007669"/>
    <property type="project" value="UniProtKB-UniRule"/>
</dbReference>
<comment type="subcellular location">
    <subcellularLocation>
        <location evidence="8">Cell membrane</location>
        <topology evidence="8">Multi-pass membrane protein</topology>
    </subcellularLocation>
</comment>
<feature type="transmembrane region" description="Helical" evidence="8">
    <location>
        <begin position="129"/>
        <end position="153"/>
    </location>
</feature>
<evidence type="ECO:0000256" key="2">
    <source>
        <dbReference type="ARBA" id="ARBA00022475"/>
    </source>
</evidence>
<dbReference type="PANTHER" id="PTHR35529:SF1">
    <property type="entry name" value="MANGANESE EFFLUX PUMP MNTP-RELATED"/>
    <property type="match status" value="1"/>
</dbReference>
<evidence type="ECO:0000256" key="6">
    <source>
        <dbReference type="ARBA" id="ARBA00023136"/>
    </source>
</evidence>
<reference evidence="9 10" key="1">
    <citation type="submission" date="2017-12" db="EMBL/GenBank/DDBJ databases">
        <title>Taxonomic description and draft genome of Pradoshia cofamensis Gen. nov., sp. nov., a thermotolerant bacillale isolated from anterior gut of earthworm Eisenia fetida.</title>
        <authorList>
            <person name="Saha T."/>
            <person name="Chakraborty R."/>
        </authorList>
    </citation>
    <scope>NUCLEOTIDE SEQUENCE [LARGE SCALE GENOMIC DNA]</scope>
    <source>
        <strain evidence="9 10">EAG3</strain>
    </source>
</reference>
<keyword evidence="3 8" id="KW-0812">Transmembrane</keyword>
<comment type="function">
    <text evidence="8">Probably functions as a manganese efflux pump.</text>
</comment>
<dbReference type="InterPro" id="IPR003810">
    <property type="entry name" value="Mntp/YtaF"/>
</dbReference>
<evidence type="ECO:0000256" key="3">
    <source>
        <dbReference type="ARBA" id="ARBA00022692"/>
    </source>
</evidence>
<dbReference type="InterPro" id="IPR022929">
    <property type="entry name" value="Put_MntP"/>
</dbReference>
<dbReference type="RefSeq" id="WP_104848533.1">
    <property type="nucleotide sequence ID" value="NZ_PKOZ01000002.1"/>
</dbReference>
<keyword evidence="4 8" id="KW-1133">Transmembrane helix</keyword>
<dbReference type="HAMAP" id="MF_01521">
    <property type="entry name" value="MntP_pump"/>
    <property type="match status" value="1"/>
</dbReference>
<keyword evidence="10" id="KW-1185">Reference proteome</keyword>
<dbReference type="AlphaFoldDB" id="A0A2S7N2A4"/>
<dbReference type="OrthoDB" id="1679700at2"/>
<keyword evidence="7 8" id="KW-0464">Manganese</keyword>
<feature type="transmembrane region" description="Helical" evidence="8">
    <location>
        <begin position="99"/>
        <end position="117"/>
    </location>
</feature>
<evidence type="ECO:0000256" key="5">
    <source>
        <dbReference type="ARBA" id="ARBA00023065"/>
    </source>
</evidence>
<dbReference type="Pfam" id="PF02659">
    <property type="entry name" value="Mntp"/>
    <property type="match status" value="1"/>
</dbReference>
<feature type="transmembrane region" description="Helical" evidence="8">
    <location>
        <begin position="12"/>
        <end position="33"/>
    </location>
</feature>
<accession>A0A2S7N2A4</accession>
<feature type="transmembrane region" description="Helical" evidence="8">
    <location>
        <begin position="165"/>
        <end position="183"/>
    </location>
</feature>
<evidence type="ECO:0000313" key="10">
    <source>
        <dbReference type="Proteomes" id="UP000239663"/>
    </source>
</evidence>